<evidence type="ECO:0008006" key="4">
    <source>
        <dbReference type="Google" id="ProtNLM"/>
    </source>
</evidence>
<name>A0ABQ0SIT4_NOVHA</name>
<proteinExistence type="predicted"/>
<gene>
    <name evidence="2" type="ORF">GHA01_30480</name>
</gene>
<dbReference type="Proteomes" id="UP000319478">
    <property type="component" value="Unassembled WGS sequence"/>
</dbReference>
<feature type="region of interest" description="Disordered" evidence="1">
    <location>
        <begin position="65"/>
        <end position="86"/>
    </location>
</feature>
<accession>A0ABQ0SIT4</accession>
<evidence type="ECO:0000313" key="3">
    <source>
        <dbReference type="Proteomes" id="UP000319478"/>
    </source>
</evidence>
<evidence type="ECO:0000256" key="1">
    <source>
        <dbReference type="SAM" id="MobiDB-lite"/>
    </source>
</evidence>
<evidence type="ECO:0000313" key="2">
    <source>
        <dbReference type="EMBL" id="GEC65199.1"/>
    </source>
</evidence>
<feature type="compositionally biased region" description="Basic and acidic residues" evidence="1">
    <location>
        <begin position="77"/>
        <end position="86"/>
    </location>
</feature>
<dbReference type="EMBL" id="BJNN01000183">
    <property type="protein sequence ID" value="GEC65199.1"/>
    <property type="molecule type" value="Genomic_DNA"/>
</dbReference>
<reference evidence="2 3" key="1">
    <citation type="submission" date="2019-06" db="EMBL/GenBank/DDBJ databases">
        <title>Whole genome shotgun sequence of Komagataeibacter hansenii NBRC 14820.</title>
        <authorList>
            <person name="Hosoyama A."/>
            <person name="Uohara A."/>
            <person name="Ohji S."/>
            <person name="Ichikawa N."/>
        </authorList>
    </citation>
    <scope>NUCLEOTIDE SEQUENCE [LARGE SCALE GENOMIC DNA]</scope>
    <source>
        <strain evidence="2 3">NBRC 14820</strain>
    </source>
</reference>
<keyword evidence="3" id="KW-1185">Reference proteome</keyword>
<protein>
    <recommendedName>
        <fullName evidence="4">Transposase</fullName>
    </recommendedName>
</protein>
<feature type="compositionally biased region" description="Gly residues" evidence="1">
    <location>
        <begin position="66"/>
        <end position="76"/>
    </location>
</feature>
<comment type="caution">
    <text evidence="2">The sequence shown here is derived from an EMBL/GenBank/DDBJ whole genome shotgun (WGS) entry which is preliminary data.</text>
</comment>
<organism evidence="2 3">
    <name type="scientific">Novacetimonas hansenii</name>
    <name type="common">Komagataeibacter hansenii</name>
    <dbReference type="NCBI Taxonomy" id="436"/>
    <lineage>
        <taxon>Bacteria</taxon>
        <taxon>Pseudomonadati</taxon>
        <taxon>Pseudomonadota</taxon>
        <taxon>Alphaproteobacteria</taxon>
        <taxon>Acetobacterales</taxon>
        <taxon>Acetobacteraceae</taxon>
        <taxon>Novacetimonas</taxon>
    </lineage>
</organism>
<sequence length="86" mass="9234">MQVMDRHPKRAGRRTIEHDVKLVLPGYDHRLSLRPVGGKRPSGILGTALRAIAPIIAPIIARGHGRGGMCGSGGHRNGGEERKPQS</sequence>